<sequence length="102" mass="11754">MWAQEASEALQDFFDTTDWNVLCKPHSNSINNNIDCIMDYINFCDENIFLVLLPKKATSGLKDFRAIALTSHVMKELHRTVLSPFLFILDTSDFQYNSATCR</sequence>
<protein>
    <submittedName>
        <fullName evidence="1">Uncharacterized protein</fullName>
    </submittedName>
</protein>
<feature type="non-terminal residue" evidence="1">
    <location>
        <position position="102"/>
    </location>
</feature>
<organism evidence="1 2">
    <name type="scientific">Scortum barcoo</name>
    <name type="common">barcoo grunter</name>
    <dbReference type="NCBI Taxonomy" id="214431"/>
    <lineage>
        <taxon>Eukaryota</taxon>
        <taxon>Metazoa</taxon>
        <taxon>Chordata</taxon>
        <taxon>Craniata</taxon>
        <taxon>Vertebrata</taxon>
        <taxon>Euteleostomi</taxon>
        <taxon>Actinopterygii</taxon>
        <taxon>Neopterygii</taxon>
        <taxon>Teleostei</taxon>
        <taxon>Neoteleostei</taxon>
        <taxon>Acanthomorphata</taxon>
        <taxon>Eupercaria</taxon>
        <taxon>Centrarchiformes</taxon>
        <taxon>Terapontoidei</taxon>
        <taxon>Terapontidae</taxon>
        <taxon>Scortum</taxon>
    </lineage>
</organism>
<evidence type="ECO:0000313" key="2">
    <source>
        <dbReference type="Proteomes" id="UP000831701"/>
    </source>
</evidence>
<evidence type="ECO:0000313" key="1">
    <source>
        <dbReference type="EMBL" id="KAI3375248.1"/>
    </source>
</evidence>
<accession>A0ACB8X8M3</accession>
<proteinExistence type="predicted"/>
<name>A0ACB8X8M3_9TELE</name>
<reference evidence="1" key="1">
    <citation type="submission" date="2022-04" db="EMBL/GenBank/DDBJ databases">
        <title>Jade perch genome.</title>
        <authorList>
            <person name="Chao B."/>
        </authorList>
    </citation>
    <scope>NUCLEOTIDE SEQUENCE</scope>
    <source>
        <strain evidence="1">CB-2022</strain>
    </source>
</reference>
<dbReference type="EMBL" id="CM041533">
    <property type="protein sequence ID" value="KAI3375248.1"/>
    <property type="molecule type" value="Genomic_DNA"/>
</dbReference>
<keyword evidence="2" id="KW-1185">Reference proteome</keyword>
<comment type="caution">
    <text evidence="1">The sequence shown here is derived from an EMBL/GenBank/DDBJ whole genome shotgun (WGS) entry which is preliminary data.</text>
</comment>
<dbReference type="Proteomes" id="UP000831701">
    <property type="component" value="Chromosome 3"/>
</dbReference>
<gene>
    <name evidence="1" type="ORF">L3Q82_021749</name>
</gene>